<dbReference type="Proteomes" id="UP000216225">
    <property type="component" value="Unassembled WGS sequence"/>
</dbReference>
<dbReference type="AlphaFoldDB" id="A0A420KHM4"/>
<gene>
    <name evidence="1" type="ORF">CE154_006890</name>
</gene>
<proteinExistence type="predicted"/>
<evidence type="ECO:0000313" key="2">
    <source>
        <dbReference type="Proteomes" id="UP000216225"/>
    </source>
</evidence>
<name>A0A420KHM4_9BURK</name>
<reference evidence="1 2" key="1">
    <citation type="submission" date="2018-09" db="EMBL/GenBank/DDBJ databases">
        <title>Genome comparison of Alicycliphilus sp. BQ1, a polyurethanolytic bacterium, with its closest phylogenetic relatives Alicycliphilus denitrificans BC and K601, unable to attack polyurethane.</title>
        <authorList>
            <person name="Loza-Tavera H."/>
            <person name="Lozano L."/>
            <person name="Cevallos M."/>
            <person name="Maya-Lucas O."/>
            <person name="Garcia-Mena J."/>
            <person name="Hernandez J."/>
        </authorList>
    </citation>
    <scope>NUCLEOTIDE SEQUENCE [LARGE SCALE GENOMIC DNA]</scope>
    <source>
        <strain evidence="1 2">BQ1</strain>
    </source>
</reference>
<sequence>MHDTQQHPLLHEWKRLTQEGLAASRACCAAHAMVWHVRALRVANQLLADPEEDIADDDRLAAFVVAHLNIADCYADMGQPSSAAECLSCAHHKLMALLHGDTVPESLQIAASRQLHQTYAALSEHRAKHGEHPLVERALNACRAHMPVPGALLH</sequence>
<evidence type="ECO:0000313" key="1">
    <source>
        <dbReference type="EMBL" id="RKJ99452.1"/>
    </source>
</evidence>
<protein>
    <submittedName>
        <fullName evidence="1">Uncharacterized protein</fullName>
    </submittedName>
</protein>
<accession>A0A420KHM4</accession>
<dbReference type="EMBL" id="NKDB02000001">
    <property type="protein sequence ID" value="RKJ99452.1"/>
    <property type="molecule type" value="Genomic_DNA"/>
</dbReference>
<comment type="caution">
    <text evidence="1">The sequence shown here is derived from an EMBL/GenBank/DDBJ whole genome shotgun (WGS) entry which is preliminary data.</text>
</comment>
<organism evidence="1 2">
    <name type="scientific">Alicycliphilus denitrificans</name>
    <dbReference type="NCBI Taxonomy" id="179636"/>
    <lineage>
        <taxon>Bacteria</taxon>
        <taxon>Pseudomonadati</taxon>
        <taxon>Pseudomonadota</taxon>
        <taxon>Betaproteobacteria</taxon>
        <taxon>Burkholderiales</taxon>
        <taxon>Comamonadaceae</taxon>
        <taxon>Alicycliphilus</taxon>
    </lineage>
</organism>